<name>A0ABS4E9R0_9FIRM</name>
<organism evidence="3 4">
    <name type="scientific">Metaclostridioides mangenotii</name>
    <dbReference type="NCBI Taxonomy" id="1540"/>
    <lineage>
        <taxon>Bacteria</taxon>
        <taxon>Bacillati</taxon>
        <taxon>Bacillota</taxon>
        <taxon>Clostridia</taxon>
        <taxon>Peptostreptococcales</taxon>
        <taxon>Peptostreptococcaceae</taxon>
        <taxon>Metaclostridioides</taxon>
    </lineage>
</organism>
<evidence type="ECO:0000256" key="1">
    <source>
        <dbReference type="SAM" id="Coils"/>
    </source>
</evidence>
<reference evidence="3 4" key="1">
    <citation type="submission" date="2021-03" db="EMBL/GenBank/DDBJ databases">
        <title>Genomic Encyclopedia of Type Strains, Phase IV (KMG-IV): sequencing the most valuable type-strain genomes for metagenomic binning, comparative biology and taxonomic classification.</title>
        <authorList>
            <person name="Goeker M."/>
        </authorList>
    </citation>
    <scope>NUCLEOTIDE SEQUENCE [LARGE SCALE GENOMIC DNA]</scope>
    <source>
        <strain evidence="3 4">DSM 1289</strain>
    </source>
</reference>
<dbReference type="EMBL" id="JAGGJX010000001">
    <property type="protein sequence ID" value="MBP1854659.1"/>
    <property type="molecule type" value="Genomic_DNA"/>
</dbReference>
<keyword evidence="1" id="KW-0175">Coiled coil</keyword>
<protein>
    <recommendedName>
        <fullName evidence="5">Phage minor structural protein GP20</fullName>
    </recommendedName>
</protein>
<evidence type="ECO:0000313" key="3">
    <source>
        <dbReference type="EMBL" id="MBP1854659.1"/>
    </source>
</evidence>
<evidence type="ECO:0000256" key="2">
    <source>
        <dbReference type="SAM" id="MobiDB-lite"/>
    </source>
</evidence>
<dbReference type="RefSeq" id="WP_209456138.1">
    <property type="nucleotide sequence ID" value="NZ_BAAACS010000012.1"/>
</dbReference>
<evidence type="ECO:0008006" key="5">
    <source>
        <dbReference type="Google" id="ProtNLM"/>
    </source>
</evidence>
<comment type="caution">
    <text evidence="3">The sequence shown here is derived from an EMBL/GenBank/DDBJ whole genome shotgun (WGS) entry which is preliminary data.</text>
</comment>
<evidence type="ECO:0000313" key="4">
    <source>
        <dbReference type="Proteomes" id="UP000767291"/>
    </source>
</evidence>
<accession>A0ABS4E9R0</accession>
<proteinExistence type="predicted"/>
<dbReference type="Proteomes" id="UP000767291">
    <property type="component" value="Unassembled WGS sequence"/>
</dbReference>
<dbReference type="Pfam" id="PF06810">
    <property type="entry name" value="Phage_scaffold"/>
    <property type="match status" value="1"/>
</dbReference>
<gene>
    <name evidence="3" type="ORF">J2Z43_001049</name>
</gene>
<feature type="region of interest" description="Disordered" evidence="2">
    <location>
        <begin position="152"/>
        <end position="181"/>
    </location>
</feature>
<keyword evidence="4" id="KW-1185">Reference proteome</keyword>
<dbReference type="InterPro" id="IPR009636">
    <property type="entry name" value="SCAF"/>
</dbReference>
<feature type="compositionally biased region" description="Polar residues" evidence="2">
    <location>
        <begin position="152"/>
        <end position="162"/>
    </location>
</feature>
<sequence length="198" mass="22521">MTKKELIELGLSEEDAKKVEEASTNELKSFIPKNSFDEVNNRKKQLETDVTERDKQLEDLKKNAGNTEELTMQIEKLQAENKVNNEKHEAEVKEIKISNAIEKSLAGAKAKNLKAVKALLDLENVDLLEDGTIKDLDKQIKTLKESEESNFLFNSDENNTNFKGFKPGEGNPNPTPKPMNEMNYAELCEYMETNNQQL</sequence>
<feature type="coiled-coil region" evidence="1">
    <location>
        <begin position="43"/>
        <end position="96"/>
    </location>
</feature>